<dbReference type="Pfam" id="PF13561">
    <property type="entry name" value="adh_short_C2"/>
    <property type="match status" value="1"/>
</dbReference>
<evidence type="ECO:0000256" key="2">
    <source>
        <dbReference type="ARBA" id="ARBA00023002"/>
    </source>
</evidence>
<organism evidence="3 4">
    <name type="scientific">Sphingopyxis flava</name>
    <dbReference type="NCBI Taxonomy" id="1507287"/>
    <lineage>
        <taxon>Bacteria</taxon>
        <taxon>Pseudomonadati</taxon>
        <taxon>Pseudomonadota</taxon>
        <taxon>Alphaproteobacteria</taxon>
        <taxon>Sphingomonadales</taxon>
        <taxon>Sphingomonadaceae</taxon>
        <taxon>Sphingopyxis</taxon>
    </lineage>
</organism>
<dbReference type="SUPFAM" id="SSF51735">
    <property type="entry name" value="NAD(P)-binding Rossmann-fold domains"/>
    <property type="match status" value="1"/>
</dbReference>
<dbReference type="PANTHER" id="PTHR43639">
    <property type="entry name" value="OXIDOREDUCTASE, SHORT-CHAIN DEHYDROGENASE/REDUCTASE FAMILY (AFU_ORTHOLOGUE AFUA_5G02870)"/>
    <property type="match status" value="1"/>
</dbReference>
<evidence type="ECO:0000256" key="1">
    <source>
        <dbReference type="ARBA" id="ARBA00006484"/>
    </source>
</evidence>
<dbReference type="PANTHER" id="PTHR43639:SF9">
    <property type="entry name" value="BLL5898 PROTEIN"/>
    <property type="match status" value="1"/>
</dbReference>
<dbReference type="InterPro" id="IPR002347">
    <property type="entry name" value="SDR_fam"/>
</dbReference>
<dbReference type="Gene3D" id="3.40.50.720">
    <property type="entry name" value="NAD(P)-binding Rossmann-like Domain"/>
    <property type="match status" value="1"/>
</dbReference>
<dbReference type="AlphaFoldDB" id="A0A1T5FQ58"/>
<dbReference type="PROSITE" id="PS00061">
    <property type="entry name" value="ADH_SHORT"/>
    <property type="match status" value="1"/>
</dbReference>
<dbReference type="NCBIfam" id="NF005559">
    <property type="entry name" value="PRK07231.1"/>
    <property type="match status" value="1"/>
</dbReference>
<reference evidence="4" key="1">
    <citation type="submission" date="2017-02" db="EMBL/GenBank/DDBJ databases">
        <authorList>
            <person name="Varghese N."/>
            <person name="Submissions S."/>
        </authorList>
    </citation>
    <scope>NUCLEOTIDE SEQUENCE [LARGE SCALE GENOMIC DNA]</scope>
    <source>
        <strain evidence="4">R11H</strain>
    </source>
</reference>
<accession>A0A1T5FQ58</accession>
<dbReference type="FunFam" id="3.40.50.720:FF:000084">
    <property type="entry name" value="Short-chain dehydrogenase reductase"/>
    <property type="match status" value="1"/>
</dbReference>
<sequence length="252" mass="26512">MLRFADKVVLVTGAAAGIGEATARRFADEGASVVLADWSLDKAQVVASELHSGKALAVHVDVSILKSVQQMIDATLQRFGRLDVLVNNAGVHIPGTVLDATEADWRKISSVNIDGVIFCSKLALPYLVESKGCIVNTASVSGLGGDWGGAFYCASKGAVVNFTRALALDHGAQGVRVNSVCPGLTRTAMTWDWDQSVRDKFYERIPLQREALPSEVAAVIAFLASADASFINGVNLPVDGGQTASDGQPRVG</sequence>
<dbReference type="InterPro" id="IPR020904">
    <property type="entry name" value="Sc_DH/Rdtase_CS"/>
</dbReference>
<evidence type="ECO:0000313" key="3">
    <source>
        <dbReference type="EMBL" id="SKB98309.1"/>
    </source>
</evidence>
<dbReference type="CDD" id="cd05233">
    <property type="entry name" value="SDR_c"/>
    <property type="match status" value="1"/>
</dbReference>
<dbReference type="RefSeq" id="WP_079640074.1">
    <property type="nucleotide sequence ID" value="NZ_FUYP01000042.1"/>
</dbReference>
<comment type="similarity">
    <text evidence="1">Belongs to the short-chain dehydrogenases/reductases (SDR) family.</text>
</comment>
<evidence type="ECO:0000313" key="4">
    <source>
        <dbReference type="Proteomes" id="UP000190044"/>
    </source>
</evidence>
<dbReference type="OrthoDB" id="5457012at2"/>
<keyword evidence="2" id="KW-0560">Oxidoreductase</keyword>
<dbReference type="PRINTS" id="PR00081">
    <property type="entry name" value="GDHRDH"/>
</dbReference>
<protein>
    <submittedName>
        <fullName evidence="3">Meso-butanediol dehydrogenase / (S,S)-butanediol dehydrogenase / diacetyl reductase</fullName>
    </submittedName>
</protein>
<dbReference type="InterPro" id="IPR036291">
    <property type="entry name" value="NAD(P)-bd_dom_sf"/>
</dbReference>
<dbReference type="PRINTS" id="PR00080">
    <property type="entry name" value="SDRFAMILY"/>
</dbReference>
<dbReference type="EMBL" id="FUYP01000042">
    <property type="protein sequence ID" value="SKB98309.1"/>
    <property type="molecule type" value="Genomic_DNA"/>
</dbReference>
<dbReference type="GO" id="GO:0016491">
    <property type="term" value="F:oxidoreductase activity"/>
    <property type="evidence" value="ECO:0007669"/>
    <property type="project" value="UniProtKB-KW"/>
</dbReference>
<keyword evidence="4" id="KW-1185">Reference proteome</keyword>
<proteinExistence type="inferred from homology"/>
<name>A0A1T5FQ58_9SPHN</name>
<dbReference type="Proteomes" id="UP000190044">
    <property type="component" value="Unassembled WGS sequence"/>
</dbReference>
<gene>
    <name evidence="3" type="ORF">SAMN06295937_10428</name>
</gene>